<feature type="domain" description="PA14" evidence="3">
    <location>
        <begin position="1347"/>
        <end position="1498"/>
    </location>
</feature>
<feature type="transmembrane region" description="Helical" evidence="2">
    <location>
        <begin position="2372"/>
        <end position="2395"/>
    </location>
</feature>
<dbReference type="InterPro" id="IPR008979">
    <property type="entry name" value="Galactose-bd-like_sf"/>
</dbReference>
<feature type="transmembrane region" description="Helical" evidence="2">
    <location>
        <begin position="2453"/>
        <end position="2470"/>
    </location>
</feature>
<evidence type="ECO:0000256" key="2">
    <source>
        <dbReference type="SAM" id="Phobius"/>
    </source>
</evidence>
<dbReference type="OrthoDB" id="6287073at2759"/>
<reference evidence="5" key="1">
    <citation type="journal article" date="2023" name="Commun. Biol.">
        <title>Genome analysis of Parmales, the sister group of diatoms, reveals the evolutionary specialization of diatoms from phago-mixotrophs to photoautotrophs.</title>
        <authorList>
            <person name="Ban H."/>
            <person name="Sato S."/>
            <person name="Yoshikawa S."/>
            <person name="Yamada K."/>
            <person name="Nakamura Y."/>
            <person name="Ichinomiya M."/>
            <person name="Sato N."/>
            <person name="Blanc-Mathieu R."/>
            <person name="Endo H."/>
            <person name="Kuwata A."/>
            <person name="Ogata H."/>
        </authorList>
    </citation>
    <scope>NUCLEOTIDE SEQUENCE [LARGE SCALE GENOMIC DNA]</scope>
    <source>
        <strain evidence="5">NIES 3701</strain>
    </source>
</reference>
<feature type="transmembrane region" description="Helical" evidence="2">
    <location>
        <begin position="2316"/>
        <end position="2337"/>
    </location>
</feature>
<dbReference type="PROSITE" id="PS51820">
    <property type="entry name" value="PA14"/>
    <property type="match status" value="1"/>
</dbReference>
<dbReference type="EMBL" id="BRXY01000342">
    <property type="protein sequence ID" value="GMH88335.1"/>
    <property type="molecule type" value="Genomic_DNA"/>
</dbReference>
<keyword evidence="5" id="KW-1185">Reference proteome</keyword>
<dbReference type="SUPFAM" id="SSF49785">
    <property type="entry name" value="Galactose-binding domain-like"/>
    <property type="match status" value="1"/>
</dbReference>
<dbReference type="SMART" id="SM00261">
    <property type="entry name" value="FU"/>
    <property type="match status" value="6"/>
</dbReference>
<protein>
    <recommendedName>
        <fullName evidence="3">PA14 domain-containing protein</fullName>
    </recommendedName>
</protein>
<dbReference type="SUPFAM" id="SSF57184">
    <property type="entry name" value="Growth factor receptor domain"/>
    <property type="match status" value="10"/>
</dbReference>
<dbReference type="InterPro" id="IPR011641">
    <property type="entry name" value="Tyr-kin_ephrin_A/B_rcpt-like"/>
</dbReference>
<feature type="transmembrane region" description="Helical" evidence="2">
    <location>
        <begin position="2245"/>
        <end position="2263"/>
    </location>
</feature>
<feature type="transmembrane region" description="Helical" evidence="2">
    <location>
        <begin position="2275"/>
        <end position="2295"/>
    </location>
</feature>
<dbReference type="InterPro" id="IPR037524">
    <property type="entry name" value="PA14/GLEYA"/>
</dbReference>
<sequence length="3455" mass="369534">MAGPPFYFTVDFGSDQTFNTWRLAGSGSCNYGFTTATLQIEVGGSWTNIAGSEVSGAEADLINGWSISSAFASKTARKVRGYISGKATCSSNTSSRYQLYVKGFNIGSTNAPAPSPIPSPTPPSPSGPLAVTLSGSNLGTCAVSGSCFSTGGSSASSNYANNERCTFTVSGPGTLEVEWFETESGYDKLIIGSTQYSGSSRPSGIVVTSNQELTWSSDGSEIEPGFKICVEPPEVASCNAGQYASGSSCLDCPVGKFSSAGSEQCTVCASGKYSASQASSSCYSCPAGKYLSDAAMSSSEHDSPNDCSVCGGGKYSSVGSNACTNCAAGKYNSGDSTSASLHDSSVDCASCVRGKASSPGSSSCTICDAGKYSSIEAASSCTSCPRGKSLSDAGSTVSAHDSSSDCIICSSGKYSSSSGSSSCISCSDGKYISDDSTSTASHDSSADCSSCAEGKSSSSGASSCSICAAGKYSSSEGSSSCASCPAGKFLSDSGLTTSAHDSSSDCTICAAGKYAEGIGSSSCVNCDSGKYNSDNSATASRHDSSADCIDCSAGRFSEAGSSSCSTCSGGQYLASSSNCADCAAGKYSLGSVCDECPGGKFSGAGSSECVGCDAGKYLVTAATSSKSTACAECSSGKYSGMSAASCTACSAGKKLIDSLEDSEEDACEQCESGKYATSSSSSCTSCSPGKYSGVGASSCNTCAAGKYGVRADTSSASVACQECETGKFSGESSDDCSTCAPGKHLVKSDTATASIACESCVAGTKSSETRAECQICEQGTYSGPNSNSCENCPSGKAGSDSSTDASLHAGSSSCISCAKGKFAETEASVLCEVCPSGRFTSTITTTICTGCAVGKYLSDDRTDAALHDSQNDCISCTAGKFSKEGASTCTACGDEKSSPTASGVCSKCPKGKFDKLTDWSIHIEASSSEGVINLAEIEAMDADGVKITPLRATMLEAKSANPASNCVDSITTNYCLSDDATRNNWLRIDYNAEDLPKLSRIVINNREDCCKDRIVGSRIYVVGDQLRSNLGAYAYAIWSGTFDTAEATFDFYPTFDISSAVPSADCEDCSSQTYQDDQGQTSCKGCSPGKSSTNFDRGVRSEEDLSCVACFCMAGNICDPTETNEDNTPKCLPCEAGKYASSLGGSTCLPCRPGRYSGQASAYCSNCQSGEAPNDSKTACDKCDFGKVSISGDADCHSCDRSRGEISGEAGKSCERCNPGKFAKEDNSCETCEAGKFSDGLKSACVACGAGEVSLEGQSSCTPCNPGEVPNGDSSACRTCSAGEYSQFEFVDCESCNKPGEYSHEGAAFCDIVDPGEWPTLENDNDRFCYKDHFSLGGNDTCTKCTEGSHSEKGSTFCRSCPPGRFFVDSKDEVIVEANDGTRSSLTELFEMDNASTVTSAYSYFLAPESGQFYFEFKAGAKAELFIGKNETAKEGIVDIEIATSEYRRSDAIDLDEGEFYFLQLQLASDSPDTSLFHFSVGAILPNSEMLTPIRVYQYLSGRQHCEKCEIGKHSLTGREPGSCTSCDSAKGFIAPRKGMSNCEYCGVGKYASENVCKVCSAGTYSLGGSSCKFCLPNEYSGEDGASFCSHCPGGKIVNEANTGCDNCTAGQRSSPGDMKCSNCNPGYYSSTEGASSCTFCEGGKYSEVEGNSNCTVCEAGRYSNNRRTGCSPCPGGTFSQEGASSCTVCSAGYFCPEEATETRSCPAGKYSGSGSSSCSDCQFGYVASNETSSSCTFCGAGTYADSTTNVCIDCEPSKYSIGGTQSCSPCTMNTYSSKARSASCSFCQAGKIVSLNGAGCVACSKGSVSSLGDFECRTCKKGEYSGEGSTCNLCDAGKISDDASAICTECEAGKYSNDNRTACIGCNPGSYAPKGHSSCTACGGGTYCEAQSGAPILCPKATFSRSGSSVCSPCNTTLEYADEQGLSSCKVCSLNQIANKNHTGCVCKNGFQPVFDKNNTLSDCVCAAGYFNDQGACKRCAAGQYKENAGNVECTSCNQQAVRGSFLTQSSILEASVLEASGELNWDEIPPAISPRNCSCSIGDFYLEEPPPDDPEFEGFGYCAPCPKGAKCSKPGMDVASLALEKGFWRSSKKSHNLVQCFAPEACPQQKQVTDGEDVEEIGNITSDKSGQCREGHKGVVCNVCKNGYSKDVFGMCNACEHTRVPIQTALFFILSSIAMVLLMWHFFVRRRRRDAVRRLRPNSKPRLFRQARTKFKILMSFYQIVGGYENVLQVRFPPAFENFSRLVSSFINLNWLVLVNFDCVMKTTFYSKLLIYTLFPIIIAGLIFLYMKGKVTMMKIQKKGSSAINSVKDTCVELFLGLTFLVFASVSTTIFDTFNCQRFGDDPTYYLVQDQTIDCEDKTHSKYVGYSGFMLLIFPIGIPLLYTILLVGARKKLRDPDRIHDERLHRISFLWEMYTVDVWWFELFECARRLMMTGMLIFIKPGSPSQIVVAMIIALFSIVIYVHFEPYEEANEDQLAIVSQLAIFFTLFAALMIRVKADDEWDEAVFGALLVAVNSIGIIMVVTALISKPVLFVYHFFTGSKGRQWHNGSIKGLKEEHDDKTAFIEYFETLALSSQEESGFCYVEFKDAFWYTWLAESKAKLEWRCDEGDGGPLNQGRAIFEIPLSVDEIQNYLLNKECQPRRRVRELRVEADQSREAGRRVLYSVRRSKWPLNDRDCLVEQFTSDSSHEEAEFQILMETIYKRAVAQDPKANLNADRKADRKVNRKEDQRPRPRFSVLQTSKLSGKKRALGPKFLKGAKCIVERSIMGEEIQSTKESNKLGYFRADININGFLLIPMEVQSSKDENVEVGPLTKVIYITSGDQTSNDVALSFGRRALKNGMKNMVDDLIDVWYLKMHPEAAAAATAPLRKARSKRKKFLNRFTSYGNDERDWSFGGKVKGWAKKFSSGMSRIPKDPMLDDSYNITKSNGVLANLDELGDVEMNSLEAGSRNPITKAGLEVNEDGLLQLEQASIADSRPPAEDESEGGLTSKEGARKTKVNTGRNSGSLSKTTLFLVGLVAIANAQANSPHHAWDFRGCTGTSVVDSVGESLKATYKNGAACEEDGIELDGSDDYVDIDDWNWGGPTSFEAYVKFNSFGNEWGRVFDFGSGTANNNVILLNYRSESTIRFNVVKGPWKYLDVSNFDSSTWTHVVVTVSGTTQKIYKNGALVGTKNDGHEPNIMTRTNNYLGAAIWHGLNDFLDGTIGYLKSWHGVELQQSDVTDLYAPHNTAHHFWDFRGCTTGGTVTDKIAGDLVATPKNGPVCGADGLRFDGNDDYADIDDWEWGGATSIEVYVKYDNFNSWSRIFDFGNGQANDVLFLSNKGDSPRMRWAVYDGGAGQTLDRSNFDSSSWTHVVVTVSGTNMRLYKNGVLAGTNVYAQNPNILTRTNHWLGRSNWAVDAYFDGTIAYVKMWHGVELQQLDIDTLYSMREEEINCPNGQAEKWSHLFF</sequence>
<dbReference type="Gene3D" id="2.60.120.260">
    <property type="entry name" value="Galactose-binding domain-like"/>
    <property type="match status" value="1"/>
</dbReference>
<feature type="transmembrane region" description="Helical" evidence="2">
    <location>
        <begin position="2482"/>
        <end position="2499"/>
    </location>
</feature>
<dbReference type="InterPro" id="IPR009030">
    <property type="entry name" value="Growth_fac_rcpt_cys_sf"/>
</dbReference>
<evidence type="ECO:0000259" key="3">
    <source>
        <dbReference type="PROSITE" id="PS51820"/>
    </source>
</evidence>
<feature type="transmembrane region" description="Helical" evidence="2">
    <location>
        <begin position="2511"/>
        <end position="2532"/>
    </location>
</feature>
<evidence type="ECO:0000256" key="1">
    <source>
        <dbReference type="SAM" id="MobiDB-lite"/>
    </source>
</evidence>
<dbReference type="InterPro" id="IPR006212">
    <property type="entry name" value="Furin_repeat"/>
</dbReference>
<dbReference type="InterPro" id="IPR001368">
    <property type="entry name" value="TNFR/NGFR_Cys_rich_reg"/>
</dbReference>
<comment type="caution">
    <text evidence="4">The sequence shown here is derived from an EMBL/GenBank/DDBJ whole genome shotgun (WGS) entry which is preliminary data.</text>
</comment>
<gene>
    <name evidence="4" type="ORF">TrST_g13960</name>
</gene>
<name>A0A9W7BI66_9STRA</name>
<dbReference type="SUPFAM" id="SSF49899">
    <property type="entry name" value="Concanavalin A-like lectins/glucanases"/>
    <property type="match status" value="2"/>
</dbReference>
<keyword evidence="2" id="KW-0812">Transmembrane</keyword>
<feature type="transmembrane region" description="Helical" evidence="2">
    <location>
        <begin position="2171"/>
        <end position="2190"/>
    </location>
</feature>
<keyword evidence="2" id="KW-0472">Membrane</keyword>
<dbReference type="SMART" id="SM00208">
    <property type="entry name" value="TNFR"/>
    <property type="match status" value="6"/>
</dbReference>
<feature type="region of interest" description="Disordered" evidence="1">
    <location>
        <begin position="2978"/>
        <end position="3011"/>
    </location>
</feature>
<evidence type="ECO:0000313" key="5">
    <source>
        <dbReference type="Proteomes" id="UP001165085"/>
    </source>
</evidence>
<feature type="region of interest" description="Disordered" evidence="1">
    <location>
        <begin position="2717"/>
        <end position="2742"/>
    </location>
</feature>
<feature type="region of interest" description="Disordered" evidence="1">
    <location>
        <begin position="1073"/>
        <end position="1093"/>
    </location>
</feature>
<keyword evidence="2" id="KW-1133">Transmembrane helix</keyword>
<organism evidence="4 5">
    <name type="scientific">Triparma strigata</name>
    <dbReference type="NCBI Taxonomy" id="1606541"/>
    <lineage>
        <taxon>Eukaryota</taxon>
        <taxon>Sar</taxon>
        <taxon>Stramenopiles</taxon>
        <taxon>Ochrophyta</taxon>
        <taxon>Bolidophyceae</taxon>
        <taxon>Parmales</taxon>
        <taxon>Triparmaceae</taxon>
        <taxon>Triparma</taxon>
    </lineage>
</organism>
<dbReference type="Gene3D" id="2.10.50.10">
    <property type="entry name" value="Tumor Necrosis Factor Receptor, subunit A, domain 2"/>
    <property type="match status" value="5"/>
</dbReference>
<proteinExistence type="predicted"/>
<dbReference type="SMART" id="SM01411">
    <property type="entry name" value="Ephrin_rec_like"/>
    <property type="match status" value="27"/>
</dbReference>
<dbReference type="PANTHER" id="PTHR46967">
    <property type="entry name" value="INSULIN-LIKE GROWTH FACTOR BINDING PROTEIN,N-TERMINAL"/>
    <property type="match status" value="1"/>
</dbReference>
<dbReference type="Gene3D" id="2.60.120.200">
    <property type="match status" value="2"/>
</dbReference>
<dbReference type="PANTHER" id="PTHR46967:SF2">
    <property type="entry name" value="SUSHI, VON WILLEBRAND FACTOR TYPE A, EGF AND PENTRAXIN DOMAIN-CONTAINING PROTEIN 1-LIKE"/>
    <property type="match status" value="1"/>
</dbReference>
<dbReference type="Pfam" id="PF07699">
    <property type="entry name" value="Ephrin_rec_like"/>
    <property type="match status" value="2"/>
</dbReference>
<dbReference type="Proteomes" id="UP001165085">
    <property type="component" value="Unassembled WGS sequence"/>
</dbReference>
<dbReference type="Pfam" id="PF13385">
    <property type="entry name" value="Laminin_G_3"/>
    <property type="match status" value="2"/>
</dbReference>
<accession>A0A9W7BI66</accession>
<evidence type="ECO:0000313" key="4">
    <source>
        <dbReference type="EMBL" id="GMH88335.1"/>
    </source>
</evidence>
<feature type="compositionally biased region" description="Basic and acidic residues" evidence="1">
    <location>
        <begin position="2721"/>
        <end position="2737"/>
    </location>
</feature>
<dbReference type="InterPro" id="IPR013320">
    <property type="entry name" value="ConA-like_dom_sf"/>
</dbReference>